<evidence type="ECO:0000256" key="4">
    <source>
        <dbReference type="ARBA" id="ARBA00022801"/>
    </source>
</evidence>
<comment type="caution">
    <text evidence="8">The sequence shown here is derived from an EMBL/GenBank/DDBJ whole genome shotgun (WGS) entry which is preliminary data.</text>
</comment>
<feature type="domain" description="HD" evidence="7">
    <location>
        <begin position="32"/>
        <end position="147"/>
    </location>
</feature>
<dbReference type="Gene3D" id="1.10.3210.10">
    <property type="entry name" value="Hypothetical protein af1432"/>
    <property type="match status" value="1"/>
</dbReference>
<dbReference type="PANTHER" id="PTHR35795:SF1">
    <property type="entry name" value="BIS(5'-NUCLEOSYL)-TETRAPHOSPHATASE, SYMMETRICAL"/>
    <property type="match status" value="1"/>
</dbReference>
<dbReference type="InterPro" id="IPR006674">
    <property type="entry name" value="HD_domain"/>
</dbReference>
<dbReference type="InterPro" id="IPR003607">
    <property type="entry name" value="HD/PDEase_dom"/>
</dbReference>
<dbReference type="Pfam" id="PF01966">
    <property type="entry name" value="HD"/>
    <property type="match status" value="1"/>
</dbReference>
<evidence type="ECO:0000256" key="2">
    <source>
        <dbReference type="ARBA" id="ARBA00022723"/>
    </source>
</evidence>
<dbReference type="AlphaFoldDB" id="A0A369AXP8"/>
<keyword evidence="2" id="KW-0479">Metal-binding</keyword>
<dbReference type="SMART" id="SM00471">
    <property type="entry name" value="HDc"/>
    <property type="match status" value="1"/>
</dbReference>
<dbReference type="GO" id="GO:0000166">
    <property type="term" value="F:nucleotide binding"/>
    <property type="evidence" value="ECO:0007669"/>
    <property type="project" value="UniProtKB-KW"/>
</dbReference>
<evidence type="ECO:0000256" key="6">
    <source>
        <dbReference type="ARBA" id="ARBA00049417"/>
    </source>
</evidence>
<evidence type="ECO:0000313" key="8">
    <source>
        <dbReference type="EMBL" id="RSU01520.1"/>
    </source>
</evidence>
<dbReference type="OrthoDB" id="5295945at2"/>
<keyword evidence="4 8" id="KW-0378">Hydrolase</keyword>
<reference evidence="8 9" key="1">
    <citation type="submission" date="2017-05" db="EMBL/GenBank/DDBJ databases">
        <title>Vagococcus spp. assemblies.</title>
        <authorList>
            <person name="Gulvik C.A."/>
        </authorList>
    </citation>
    <scope>NUCLEOTIDE SEQUENCE [LARGE SCALE GENOMIC DNA]</scope>
    <source>
        <strain evidence="8 9">NCFB 2497</strain>
    </source>
</reference>
<keyword evidence="9" id="KW-1185">Reference proteome</keyword>
<sequence length="200" mass="23167">MKTINDYKNNFKSTDLKDQVKEFLIYYKKEDIIIHSFEVAEEAKKLAEKFNESSEKAFIAGLLHDISVVIPNEERVELQEYLNEEVLEEERILPMILHQKQSVFIAKELFGIKDKEILSAIECHTTLRKDASHLDKIVFIADKVKWDRDDSAPYLVELNKALKSSLDDGCRVYINWALSDIIVMHPWLSSGMSDLGMICK</sequence>
<dbReference type="CDD" id="cd00077">
    <property type="entry name" value="HDc"/>
    <property type="match status" value="1"/>
</dbReference>
<evidence type="ECO:0000313" key="9">
    <source>
        <dbReference type="Proteomes" id="UP000288197"/>
    </source>
</evidence>
<dbReference type="GeneID" id="63146638"/>
<dbReference type="EC" id="3.6.1.41" evidence="1"/>
<name>A0A369AXP8_9ENTE</name>
<keyword evidence="5" id="KW-0408">Iron</keyword>
<keyword evidence="3" id="KW-0547">Nucleotide-binding</keyword>
<dbReference type="GO" id="GO:0046872">
    <property type="term" value="F:metal ion binding"/>
    <property type="evidence" value="ECO:0007669"/>
    <property type="project" value="UniProtKB-KW"/>
</dbReference>
<evidence type="ECO:0000256" key="1">
    <source>
        <dbReference type="ARBA" id="ARBA00012506"/>
    </source>
</evidence>
<dbReference type="GO" id="GO:0008803">
    <property type="term" value="F:bis(5'-nucleosyl)-tetraphosphatase (symmetrical) activity"/>
    <property type="evidence" value="ECO:0007669"/>
    <property type="project" value="UniProtKB-EC"/>
</dbReference>
<evidence type="ECO:0000259" key="7">
    <source>
        <dbReference type="PROSITE" id="PS51831"/>
    </source>
</evidence>
<dbReference type="PANTHER" id="PTHR35795">
    <property type="entry name" value="SLR1885 PROTEIN"/>
    <property type="match status" value="1"/>
</dbReference>
<dbReference type="EMBL" id="NGJX01000007">
    <property type="protein sequence ID" value="RSU01520.1"/>
    <property type="molecule type" value="Genomic_DNA"/>
</dbReference>
<accession>A0A369AXP8</accession>
<organism evidence="8 9">
    <name type="scientific">Vagococcus fluvialis</name>
    <dbReference type="NCBI Taxonomy" id="2738"/>
    <lineage>
        <taxon>Bacteria</taxon>
        <taxon>Bacillati</taxon>
        <taxon>Bacillota</taxon>
        <taxon>Bacilli</taxon>
        <taxon>Lactobacillales</taxon>
        <taxon>Enterococcaceae</taxon>
        <taxon>Vagococcus</taxon>
    </lineage>
</organism>
<dbReference type="RefSeq" id="WP_114289810.1">
    <property type="nucleotide sequence ID" value="NZ_JAYEYI010000023.1"/>
</dbReference>
<dbReference type="Proteomes" id="UP000288197">
    <property type="component" value="Unassembled WGS sequence"/>
</dbReference>
<dbReference type="NCBIfam" id="TIGR00488">
    <property type="entry name" value="bis(5'-nucleosyl)-tetraphosphatase (symmetrical) YqeK"/>
    <property type="match status" value="1"/>
</dbReference>
<protein>
    <recommendedName>
        <fullName evidence="1">bis(5'-nucleosyl)-tetraphosphatase (symmetrical)</fullName>
        <ecNumber evidence="1">3.6.1.41</ecNumber>
    </recommendedName>
</protein>
<proteinExistence type="predicted"/>
<gene>
    <name evidence="8" type="ORF">CBF32_08305</name>
</gene>
<evidence type="ECO:0000256" key="5">
    <source>
        <dbReference type="ARBA" id="ARBA00023004"/>
    </source>
</evidence>
<dbReference type="InterPro" id="IPR005249">
    <property type="entry name" value="YqeK"/>
</dbReference>
<comment type="catalytic activity">
    <reaction evidence="6">
        <text>P(1),P(4)-bis(5'-adenosyl) tetraphosphate + H2O = 2 ADP + 2 H(+)</text>
        <dbReference type="Rhea" id="RHEA:24252"/>
        <dbReference type="ChEBI" id="CHEBI:15377"/>
        <dbReference type="ChEBI" id="CHEBI:15378"/>
        <dbReference type="ChEBI" id="CHEBI:58141"/>
        <dbReference type="ChEBI" id="CHEBI:456216"/>
        <dbReference type="EC" id="3.6.1.41"/>
    </reaction>
</comment>
<dbReference type="InterPro" id="IPR051094">
    <property type="entry name" value="Diverse_Catalytic_Enzymes"/>
</dbReference>
<dbReference type="PROSITE" id="PS51831">
    <property type="entry name" value="HD"/>
    <property type="match status" value="1"/>
</dbReference>
<dbReference type="SUPFAM" id="SSF109604">
    <property type="entry name" value="HD-domain/PDEase-like"/>
    <property type="match status" value="1"/>
</dbReference>
<evidence type="ECO:0000256" key="3">
    <source>
        <dbReference type="ARBA" id="ARBA00022741"/>
    </source>
</evidence>